<gene>
    <name evidence="8" type="ORF">MMF94_42105</name>
</gene>
<comment type="similarity">
    <text evidence="2">Belongs to the FAD-binding monooxygenase family.</text>
</comment>
<evidence type="ECO:0000256" key="3">
    <source>
        <dbReference type="ARBA" id="ARBA00022630"/>
    </source>
</evidence>
<evidence type="ECO:0000313" key="9">
    <source>
        <dbReference type="Proteomes" id="UP001299970"/>
    </source>
</evidence>
<keyword evidence="4" id="KW-0274">FAD</keyword>
<feature type="non-terminal residue" evidence="8">
    <location>
        <position position="1"/>
    </location>
</feature>
<evidence type="ECO:0000256" key="7">
    <source>
        <dbReference type="ARBA" id="ARBA00023033"/>
    </source>
</evidence>
<dbReference type="Proteomes" id="UP001299970">
    <property type="component" value="Unassembled WGS sequence"/>
</dbReference>
<dbReference type="InterPro" id="IPR050775">
    <property type="entry name" value="FAD-binding_Monooxygenases"/>
</dbReference>
<keyword evidence="6" id="KW-0560">Oxidoreductase</keyword>
<dbReference type="InterPro" id="IPR036188">
    <property type="entry name" value="FAD/NAD-bd_sf"/>
</dbReference>
<comment type="cofactor">
    <cofactor evidence="1">
        <name>FAD</name>
        <dbReference type="ChEBI" id="CHEBI:57692"/>
    </cofactor>
</comment>
<dbReference type="EMBL" id="JAKXMK010000065">
    <property type="protein sequence ID" value="MCH6172310.1"/>
    <property type="molecule type" value="Genomic_DNA"/>
</dbReference>
<keyword evidence="3" id="KW-0285">Flavoprotein</keyword>
<organism evidence="8 9">
    <name type="scientific">Pseudonocardia alaniniphila</name>
    <dbReference type="NCBI Taxonomy" id="75291"/>
    <lineage>
        <taxon>Bacteria</taxon>
        <taxon>Bacillati</taxon>
        <taxon>Actinomycetota</taxon>
        <taxon>Actinomycetes</taxon>
        <taxon>Pseudonocardiales</taxon>
        <taxon>Pseudonocardiaceae</taxon>
        <taxon>Pseudonocardia</taxon>
    </lineage>
</organism>
<reference evidence="8 9" key="1">
    <citation type="submission" date="2022-03" db="EMBL/GenBank/DDBJ databases">
        <title>Pseudonocardia alaer sp. nov., a novel actinomycete isolated from reed forest soil.</title>
        <authorList>
            <person name="Wang L."/>
        </authorList>
    </citation>
    <scope>NUCLEOTIDE SEQUENCE [LARGE SCALE GENOMIC DNA]</scope>
    <source>
        <strain evidence="8 9">Y-16303</strain>
    </source>
</reference>
<keyword evidence="7 8" id="KW-0503">Monooxygenase</keyword>
<accession>A0ABS9TUS0</accession>
<dbReference type="Gene3D" id="3.50.50.60">
    <property type="entry name" value="FAD/NAD(P)-binding domain"/>
    <property type="match status" value="1"/>
</dbReference>
<evidence type="ECO:0000256" key="6">
    <source>
        <dbReference type="ARBA" id="ARBA00023002"/>
    </source>
</evidence>
<keyword evidence="9" id="KW-1185">Reference proteome</keyword>
<name>A0ABS9TUS0_9PSEU</name>
<comment type="caution">
    <text evidence="8">The sequence shown here is derived from an EMBL/GenBank/DDBJ whole genome shotgun (WGS) entry which is preliminary data.</text>
</comment>
<protein>
    <submittedName>
        <fullName evidence="8">Cyclohexanone monooxygenase</fullName>
    </submittedName>
</protein>
<sequence length="111" mass="11996">NMPTAIEQHVDWISACLHHLRSIGSARIETTDEAADAWGVQVNEAAYRTLLPMAESSWYLGANVPGKPRVFMPYAGGLAAYARHCEEVAADGYDGFVLASGCRAEGVDRLT</sequence>
<evidence type="ECO:0000256" key="2">
    <source>
        <dbReference type="ARBA" id="ARBA00010139"/>
    </source>
</evidence>
<evidence type="ECO:0000256" key="1">
    <source>
        <dbReference type="ARBA" id="ARBA00001974"/>
    </source>
</evidence>
<evidence type="ECO:0000313" key="8">
    <source>
        <dbReference type="EMBL" id="MCH6172310.1"/>
    </source>
</evidence>
<dbReference type="PANTHER" id="PTHR43098:SF3">
    <property type="entry name" value="L-ORNITHINE N(5)-MONOOXYGENASE-RELATED"/>
    <property type="match status" value="1"/>
</dbReference>
<dbReference type="PANTHER" id="PTHR43098">
    <property type="entry name" value="L-ORNITHINE N(5)-MONOOXYGENASE-RELATED"/>
    <property type="match status" value="1"/>
</dbReference>
<proteinExistence type="inferred from homology"/>
<evidence type="ECO:0000256" key="5">
    <source>
        <dbReference type="ARBA" id="ARBA00022857"/>
    </source>
</evidence>
<evidence type="ECO:0000256" key="4">
    <source>
        <dbReference type="ARBA" id="ARBA00022827"/>
    </source>
</evidence>
<keyword evidence="5" id="KW-0521">NADP</keyword>
<dbReference type="SUPFAM" id="SSF51905">
    <property type="entry name" value="FAD/NAD(P)-binding domain"/>
    <property type="match status" value="1"/>
</dbReference>
<dbReference type="GO" id="GO:0004497">
    <property type="term" value="F:monooxygenase activity"/>
    <property type="evidence" value="ECO:0007669"/>
    <property type="project" value="UniProtKB-KW"/>
</dbReference>